<reference evidence="4 5" key="1">
    <citation type="submission" date="2017-09" db="EMBL/GenBank/DDBJ databases">
        <authorList>
            <consortium name="International Durum Wheat Genome Sequencing Consortium (IDWGSC)"/>
            <person name="Milanesi L."/>
        </authorList>
    </citation>
    <scope>NUCLEOTIDE SEQUENCE [LARGE SCALE GENOMIC DNA]</scope>
    <source>
        <strain evidence="5">cv. Svevo</strain>
    </source>
</reference>
<name>A0A9R1A294_TRITD</name>
<keyword evidence="2" id="KW-0539">Nucleus</keyword>
<dbReference type="Gramene" id="TRITD7Bv1G119270.1">
    <property type="protein sequence ID" value="TRITD7Bv1G119270.1"/>
    <property type="gene ID" value="TRITD7Bv1G119270"/>
</dbReference>
<dbReference type="NCBIfam" id="TIGR01053">
    <property type="entry name" value="LSD1"/>
    <property type="match status" value="2"/>
</dbReference>
<dbReference type="InterPro" id="IPR005735">
    <property type="entry name" value="Znf_LSD1"/>
</dbReference>
<dbReference type="AlphaFoldDB" id="A0A9R1A294"/>
<proteinExistence type="predicted"/>
<accession>A0A9R1A294</accession>
<sequence>MELEEGAETAIRPYPKGIHPFHHRRRPGPAVSRIPRIYPIQQIHPSPGHPSPINCTPPRRFLPPWSSPSSLSSLISLATYFFHLPLSPTHLSLSASAIGASRLLGSLLGMPRCTSSVNYQTETAAMSELICNGCFSLVLYNRGAANVRCSRCNMLNSTRSASQYAHLKCGGCRTTLMYPPGASTVGCATCHHVNPVRAQGSSAPPDAHARPQTVLVENPRTMNDKGKLVSNVAVGVTSWKR</sequence>
<organism evidence="4 5">
    <name type="scientific">Triticum turgidum subsp. durum</name>
    <name type="common">Durum wheat</name>
    <name type="synonym">Triticum durum</name>
    <dbReference type="NCBI Taxonomy" id="4567"/>
    <lineage>
        <taxon>Eukaryota</taxon>
        <taxon>Viridiplantae</taxon>
        <taxon>Streptophyta</taxon>
        <taxon>Embryophyta</taxon>
        <taxon>Tracheophyta</taxon>
        <taxon>Spermatophyta</taxon>
        <taxon>Magnoliopsida</taxon>
        <taxon>Liliopsida</taxon>
        <taxon>Poales</taxon>
        <taxon>Poaceae</taxon>
        <taxon>BOP clade</taxon>
        <taxon>Pooideae</taxon>
        <taxon>Triticodae</taxon>
        <taxon>Triticeae</taxon>
        <taxon>Triticinae</taxon>
        <taxon>Triticum</taxon>
    </lineage>
</organism>
<evidence type="ECO:0000313" key="5">
    <source>
        <dbReference type="Proteomes" id="UP000324705"/>
    </source>
</evidence>
<evidence type="ECO:0000313" key="4">
    <source>
        <dbReference type="EMBL" id="VAI88220.1"/>
    </source>
</evidence>
<evidence type="ECO:0000256" key="2">
    <source>
        <dbReference type="ARBA" id="ARBA00023242"/>
    </source>
</evidence>
<evidence type="ECO:0000259" key="3">
    <source>
        <dbReference type="Pfam" id="PF06943"/>
    </source>
</evidence>
<dbReference type="PANTHER" id="PTHR31747">
    <property type="entry name" value="PROTEIN LSD1"/>
    <property type="match status" value="1"/>
</dbReference>
<protein>
    <recommendedName>
        <fullName evidence="3">Zinc finger LSD1-type domain-containing protein</fullName>
    </recommendedName>
</protein>
<dbReference type="GO" id="GO:0005634">
    <property type="term" value="C:nucleus"/>
    <property type="evidence" value="ECO:0007669"/>
    <property type="project" value="UniProtKB-SubCell"/>
</dbReference>
<feature type="domain" description="Zinc finger LSD1-type" evidence="3">
    <location>
        <begin position="169"/>
        <end position="193"/>
    </location>
</feature>
<dbReference type="Proteomes" id="UP000324705">
    <property type="component" value="Chromosome 7B"/>
</dbReference>
<keyword evidence="5" id="KW-1185">Reference proteome</keyword>
<gene>
    <name evidence="4" type="ORF">TRITD_7Bv1G119270</name>
</gene>
<comment type="subcellular location">
    <subcellularLocation>
        <location evidence="1">Nucleus</location>
    </subcellularLocation>
</comment>
<feature type="domain" description="Zinc finger LSD1-type" evidence="3">
    <location>
        <begin position="131"/>
        <end position="153"/>
    </location>
</feature>
<evidence type="ECO:0000256" key="1">
    <source>
        <dbReference type="ARBA" id="ARBA00004123"/>
    </source>
</evidence>
<dbReference type="PANTHER" id="PTHR31747:SF5">
    <property type="entry name" value="PROTEIN LOL4"/>
    <property type="match status" value="1"/>
</dbReference>
<dbReference type="EMBL" id="LT934124">
    <property type="protein sequence ID" value="VAI88220.1"/>
    <property type="molecule type" value="Genomic_DNA"/>
</dbReference>
<dbReference type="InterPro" id="IPR040319">
    <property type="entry name" value="LSD1-like"/>
</dbReference>
<dbReference type="Pfam" id="PF06943">
    <property type="entry name" value="zf-LSD1"/>
    <property type="match status" value="2"/>
</dbReference>